<gene>
    <name evidence="2" type="ORF">HMPREF9436_02906</name>
</gene>
<dbReference type="EMBL" id="AECU01000213">
    <property type="protein sequence ID" value="EFQ05578.1"/>
    <property type="molecule type" value="Genomic_DNA"/>
</dbReference>
<feature type="region of interest" description="Disordered" evidence="1">
    <location>
        <begin position="1"/>
        <end position="26"/>
    </location>
</feature>
<comment type="caution">
    <text evidence="2">The sequence shown here is derived from an EMBL/GenBank/DDBJ whole genome shotgun (WGS) entry which is preliminary data.</text>
</comment>
<accession>E2ZMI7</accession>
<evidence type="ECO:0000313" key="3">
    <source>
        <dbReference type="Proteomes" id="UP000006028"/>
    </source>
</evidence>
<dbReference type="BioCyc" id="FCF748224-HMP:GTSS-924-MONOMER"/>
<organism evidence="2 3">
    <name type="scientific">Faecalibacterium cf. prausnitzii KLE1255</name>
    <dbReference type="NCBI Taxonomy" id="748224"/>
    <lineage>
        <taxon>Bacteria</taxon>
        <taxon>Bacillati</taxon>
        <taxon>Bacillota</taxon>
        <taxon>Clostridia</taxon>
        <taxon>Eubacteriales</taxon>
        <taxon>Oscillospiraceae</taxon>
        <taxon>Faecalibacterium</taxon>
    </lineage>
</organism>
<name>E2ZMI7_9FIRM</name>
<protein>
    <submittedName>
        <fullName evidence="2">Uncharacterized protein</fullName>
    </submittedName>
</protein>
<dbReference type="Proteomes" id="UP000006028">
    <property type="component" value="Unassembled WGS sequence"/>
</dbReference>
<evidence type="ECO:0000256" key="1">
    <source>
        <dbReference type="SAM" id="MobiDB-lite"/>
    </source>
</evidence>
<dbReference type="STRING" id="748224.HMPREF9436_02906"/>
<feature type="compositionally biased region" description="Polar residues" evidence="1">
    <location>
        <begin position="1"/>
        <end position="14"/>
    </location>
</feature>
<dbReference type="AlphaFoldDB" id="E2ZMI7"/>
<dbReference type="HOGENOM" id="CLU_2934658_0_0_9"/>
<sequence>MKERTVLQTPTPALSGQVKGYSAKRGSQPFGTPVFMSMQKYSASGAKVKPRRNISAPACA</sequence>
<evidence type="ECO:0000313" key="2">
    <source>
        <dbReference type="EMBL" id="EFQ05578.1"/>
    </source>
</evidence>
<reference evidence="2 3" key="1">
    <citation type="submission" date="2010-08" db="EMBL/GenBank/DDBJ databases">
        <authorList>
            <person name="Weinstock G."/>
            <person name="Sodergren E."/>
            <person name="Clifton S."/>
            <person name="Fulton L."/>
            <person name="Fulton B."/>
            <person name="Courtney L."/>
            <person name="Fronick C."/>
            <person name="Harrison M."/>
            <person name="Strong C."/>
            <person name="Farmer C."/>
            <person name="Delahaunty K."/>
            <person name="Markovic C."/>
            <person name="Hall O."/>
            <person name="Minx P."/>
            <person name="Tomlinson C."/>
            <person name="Mitreva M."/>
            <person name="Hou S."/>
            <person name="Chen J."/>
            <person name="Wollam A."/>
            <person name="Pepin K.H."/>
            <person name="Johnson M."/>
            <person name="Bhonagiri V."/>
            <person name="Zhang X."/>
            <person name="Suruliraj S."/>
            <person name="Warren W."/>
            <person name="Chinwalla A."/>
            <person name="Mardis E.R."/>
            <person name="Wilson R.K."/>
        </authorList>
    </citation>
    <scope>NUCLEOTIDE SEQUENCE [LARGE SCALE GENOMIC DNA]</scope>
    <source>
        <strain evidence="2 3">KLE1255</strain>
    </source>
</reference>
<proteinExistence type="predicted"/>